<feature type="compositionally biased region" description="Basic and acidic residues" evidence="1">
    <location>
        <begin position="192"/>
        <end position="205"/>
    </location>
</feature>
<feature type="compositionally biased region" description="Low complexity" evidence="1">
    <location>
        <begin position="593"/>
        <end position="605"/>
    </location>
</feature>
<dbReference type="Proteomes" id="UP000054047">
    <property type="component" value="Unassembled WGS sequence"/>
</dbReference>
<feature type="compositionally biased region" description="Basic and acidic residues" evidence="1">
    <location>
        <begin position="637"/>
        <end position="648"/>
    </location>
</feature>
<feature type="non-terminal residue" evidence="2">
    <location>
        <position position="1"/>
    </location>
</feature>
<feature type="compositionally biased region" description="Acidic residues" evidence="1">
    <location>
        <begin position="343"/>
        <end position="352"/>
    </location>
</feature>
<feature type="region of interest" description="Disordered" evidence="1">
    <location>
        <begin position="620"/>
        <end position="680"/>
    </location>
</feature>
<feature type="region of interest" description="Disordered" evidence="1">
    <location>
        <begin position="470"/>
        <end position="490"/>
    </location>
</feature>
<evidence type="ECO:0000313" key="3">
    <source>
        <dbReference type="Proteomes" id="UP000054047"/>
    </source>
</evidence>
<feature type="compositionally biased region" description="Polar residues" evidence="1">
    <location>
        <begin position="227"/>
        <end position="252"/>
    </location>
</feature>
<protein>
    <submittedName>
        <fullName evidence="2">Uncharacterized protein</fullName>
    </submittedName>
</protein>
<reference evidence="2 3" key="1">
    <citation type="submission" date="2013-12" db="EMBL/GenBank/DDBJ databases">
        <title>Draft genome of the parsitic nematode Ancylostoma duodenale.</title>
        <authorList>
            <person name="Mitreva M."/>
        </authorList>
    </citation>
    <scope>NUCLEOTIDE SEQUENCE [LARGE SCALE GENOMIC DNA]</scope>
    <source>
        <strain evidence="2 3">Zhejiang</strain>
    </source>
</reference>
<organism evidence="2 3">
    <name type="scientific">Ancylostoma duodenale</name>
    <dbReference type="NCBI Taxonomy" id="51022"/>
    <lineage>
        <taxon>Eukaryota</taxon>
        <taxon>Metazoa</taxon>
        <taxon>Ecdysozoa</taxon>
        <taxon>Nematoda</taxon>
        <taxon>Chromadorea</taxon>
        <taxon>Rhabditida</taxon>
        <taxon>Rhabditina</taxon>
        <taxon>Rhabditomorpha</taxon>
        <taxon>Strongyloidea</taxon>
        <taxon>Ancylostomatidae</taxon>
        <taxon>Ancylostomatinae</taxon>
        <taxon>Ancylostoma</taxon>
    </lineage>
</organism>
<sequence>LLKSIRFGEFAWQCYLARNNRFDQFVEIAVPPNEENEFVLEYQQLLPVMRMLKQNNDCSPSKNISWPSGMKEAIEKFERERRSSVTWCEADMPVLNRGKTPKPLNRRQSRVDAFVSRKRQSTTPLQQINSSSPHVSTESDRSTSIAKRPLLDFSEDESVSLPRNIPANTLNTITDILRTPQARARAAAQAESQRKWLDKTPETEFQRPAPRSILKSAKGVTERAASPSRNRLQFDLPSSSQSSVEQTTPITTTSPVAEVEKMAQPNFDDSFEYEENPSSSASADEGMEVEQEEFVPYISPQDSAEDVTVLETTQEGGVLERSLEVQDEDGMDEAEASVISVEQQDEEEEEVEFQVSRFEKQDEHESLKESAVSYLEQEEQDEDEIRNFMPAVRQMPGSSCEMQDEDFEGDSVNVMRYESVVVRTIESASVVEQTSSSSEIISGQVTRSVKIQSQFEDEVMITELQDEYEEEPEPSSKAAALASGDYNAPSSESLVTAVNADSPDKTRVKIVDYSFHESSFEGTPGPKKKSGKNNDESVEIDSDIVIPLRPSFELESHSVKGSPLHGRQEMEETASHTTDNLTSGSPLPQVDVSQEQSTQSSNQSELRVVIEDAGMSYLIRESTRLSAPPTPTRHSQRLREKAESHAAEEAPEEQTQQIAPENDEEAAINESESVNIHKLA</sequence>
<proteinExistence type="predicted"/>
<feature type="compositionally biased region" description="Acidic residues" evidence="1">
    <location>
        <begin position="325"/>
        <end position="335"/>
    </location>
</feature>
<feature type="region of interest" description="Disordered" evidence="1">
    <location>
        <begin position="266"/>
        <end position="290"/>
    </location>
</feature>
<dbReference type="EMBL" id="KN734124">
    <property type="protein sequence ID" value="KIH57634.1"/>
    <property type="molecule type" value="Genomic_DNA"/>
</dbReference>
<feature type="compositionally biased region" description="Basic and acidic residues" evidence="1">
    <location>
        <begin position="357"/>
        <end position="368"/>
    </location>
</feature>
<feature type="compositionally biased region" description="Polar residues" evidence="1">
    <location>
        <begin position="575"/>
        <end position="586"/>
    </location>
</feature>
<keyword evidence="3" id="KW-1185">Reference proteome</keyword>
<feature type="region of interest" description="Disordered" evidence="1">
    <location>
        <begin position="312"/>
        <end position="381"/>
    </location>
</feature>
<feature type="compositionally biased region" description="Polar residues" evidence="1">
    <location>
        <begin position="121"/>
        <end position="136"/>
    </location>
</feature>
<accession>A0A0C2GFE8</accession>
<feature type="region of interest" description="Disordered" evidence="1">
    <location>
        <begin position="184"/>
        <end position="252"/>
    </location>
</feature>
<dbReference type="AlphaFoldDB" id="A0A0C2GFE8"/>
<feature type="region of interest" description="Disordered" evidence="1">
    <location>
        <begin position="116"/>
        <end position="144"/>
    </location>
</feature>
<evidence type="ECO:0000313" key="2">
    <source>
        <dbReference type="EMBL" id="KIH57634.1"/>
    </source>
</evidence>
<evidence type="ECO:0000256" key="1">
    <source>
        <dbReference type="SAM" id="MobiDB-lite"/>
    </source>
</evidence>
<gene>
    <name evidence="2" type="ORF">ANCDUO_12172</name>
</gene>
<name>A0A0C2GFE8_9BILA</name>
<dbReference type="OrthoDB" id="20729at2759"/>
<feature type="region of interest" description="Disordered" evidence="1">
    <location>
        <begin position="517"/>
        <end position="608"/>
    </location>
</feature>